<gene>
    <name evidence="25" type="primary">EOG090X06K9</name>
</gene>
<dbReference type="AlphaFoldDB" id="A0A4Y7LTU7"/>
<comment type="subcellular location">
    <subcellularLocation>
        <location evidence="2">Cytoplasm</location>
        <location evidence="2">Perinuclear region</location>
    </subcellularLocation>
    <subcellularLocation>
        <location evidence="1 20">Golgi apparatus membrane</location>
        <topology evidence="1 20">Single-pass type II membrane protein</topology>
    </subcellularLocation>
</comment>
<dbReference type="CDD" id="cd02514">
    <property type="entry name" value="GT13_GLCNAC-TI"/>
    <property type="match status" value="1"/>
</dbReference>
<evidence type="ECO:0000313" key="24">
    <source>
        <dbReference type="EMBL" id="SVE71689.1"/>
    </source>
</evidence>
<keyword evidence="12 20" id="KW-0333">Golgi apparatus</keyword>
<evidence type="ECO:0000256" key="8">
    <source>
        <dbReference type="ARBA" id="ARBA00022692"/>
    </source>
</evidence>
<keyword evidence="6 20" id="KW-0328">Glycosyltransferase</keyword>
<name>A0A4Y7LTU7_9CRUS</name>
<dbReference type="EMBL" id="LR002070">
    <property type="protein sequence ID" value="SVE71689.1"/>
    <property type="molecule type" value="mRNA"/>
</dbReference>
<dbReference type="Gene3D" id="3.90.550.10">
    <property type="entry name" value="Spore Coat Polysaccharide Biosynthesis Protein SpsA, Chain A"/>
    <property type="match status" value="1"/>
</dbReference>
<comment type="similarity">
    <text evidence="4 20">Belongs to the glycosyltransferase 13 family.</text>
</comment>
<keyword evidence="15 20" id="KW-0464">Manganese</keyword>
<protein>
    <recommendedName>
        <fullName evidence="17 20">Alpha-1,3-mannosyl-glycoprotein 2-beta-N-acetylglucosaminyltransferase</fullName>
        <shortName evidence="20">GNT-I</shortName>
        <shortName evidence="20">GlcNAc-T I</shortName>
        <ecNumber evidence="17 20">2.4.1.101</ecNumber>
    </recommendedName>
    <alternativeName>
        <fullName evidence="18 20">N-glycosyl-oligosaccharide-glycoprotein N-acetylglucosaminyltransferase I</fullName>
    </alternativeName>
</protein>
<dbReference type="EMBL" id="LR001439">
    <property type="protein sequence ID" value="SVE71058.1"/>
    <property type="molecule type" value="mRNA"/>
</dbReference>
<keyword evidence="10 20" id="KW-0735">Signal-anchor</keyword>
<reference evidence="25" key="1">
    <citation type="submission" date="2018-08" db="EMBL/GenBank/DDBJ databases">
        <authorList>
            <person name="Cornetti L."/>
        </authorList>
    </citation>
    <scope>NUCLEOTIDE SEQUENCE</scope>
    <source>
        <strain evidence="22">CA-CBC-31</strain>
        <strain evidence="23">CA-CBC-34</strain>
        <strain evidence="24">CA-CBC-37</strain>
        <strain evidence="25">CA-CBC-38</strain>
    </source>
</reference>
<dbReference type="InterPro" id="IPR004139">
    <property type="entry name" value="Glyco_trans_13"/>
</dbReference>
<evidence type="ECO:0000313" key="22">
    <source>
        <dbReference type="EMBL" id="SVE70434.1"/>
    </source>
</evidence>
<feature type="region of interest" description="Disordered" evidence="21">
    <location>
        <begin position="1"/>
        <end position="23"/>
    </location>
</feature>
<dbReference type="FunFam" id="3.10.180.20:FF:000001">
    <property type="entry name" value="alpha-1,3-mannosyl-glycoprotein 2-beta-N-acetylglucosaminyltransferase"/>
    <property type="match status" value="1"/>
</dbReference>
<evidence type="ECO:0000256" key="16">
    <source>
        <dbReference type="ARBA" id="ARBA00037706"/>
    </source>
</evidence>
<proteinExistence type="evidence at transcript level"/>
<dbReference type="EMBL" id="LR002702">
    <property type="protein sequence ID" value="SVE72321.1"/>
    <property type="molecule type" value="mRNA"/>
</dbReference>
<evidence type="ECO:0000256" key="18">
    <source>
        <dbReference type="ARBA" id="ARBA00041712"/>
    </source>
</evidence>
<evidence type="ECO:0000256" key="17">
    <source>
        <dbReference type="ARBA" id="ARBA00038949"/>
    </source>
</evidence>
<dbReference type="UniPathway" id="UPA00378"/>
<evidence type="ECO:0000256" key="10">
    <source>
        <dbReference type="ARBA" id="ARBA00022968"/>
    </source>
</evidence>
<keyword evidence="9 20" id="KW-0479">Metal-binding</keyword>
<evidence type="ECO:0000256" key="5">
    <source>
        <dbReference type="ARBA" id="ARBA00022490"/>
    </source>
</evidence>
<comment type="catalytic activity">
    <reaction evidence="19 20">
        <text>N(4)-(alpha-D-Man-(1-&gt;3)-[alpha-D-Man-(1-&gt;3)-[alpha-D-Man-(1-&gt;6)]-alpha-D-Man-(1-&gt;6)]-beta-D-Man-(1-&gt;4)-beta-D-GlcNAc-(1-&gt;4)-beta-D-GlcNAc)-L-asparaginyl-[protein] (N-glucan mannose isomer 5A1,2) + UDP-N-acetyl-alpha-D-glucosamine = N(4)-{beta-D-GlcNAc-(1-&gt;2)-alpha-D-Man-(1-&gt;3)-[alpha-D-Man-(1-&gt;3)-[alpha-D-Man-(1-&gt;6)]-alpha-D-Man-(1-&gt;6)]-beta-D-Man-(1-&gt;4)-beta-D-GlcNAc-(1-&gt;4)-beta-D-GlcNAc}-L-asparaginyl-[protein] + UDP + H(+)</text>
        <dbReference type="Rhea" id="RHEA:11456"/>
        <dbReference type="Rhea" id="RHEA-COMP:14367"/>
        <dbReference type="Rhea" id="RHEA-COMP:14368"/>
        <dbReference type="ChEBI" id="CHEBI:15378"/>
        <dbReference type="ChEBI" id="CHEBI:57705"/>
        <dbReference type="ChEBI" id="CHEBI:58223"/>
        <dbReference type="ChEBI" id="CHEBI:59087"/>
        <dbReference type="ChEBI" id="CHEBI:60625"/>
        <dbReference type="EC" id="2.4.1.101"/>
    </reaction>
</comment>
<dbReference type="PANTHER" id="PTHR10468">
    <property type="entry name" value="PROTEIN O-LINKED-MANNOSE BETA-1,2-N-ACETYLGLUCOSAMINYLTRANSFERASE 1/ALPHA-1,3-MANNOSYL-GLYCOPROTEIN 2-BETA-N-ACETYLGLUCOSAMINYLTRANSFERASE"/>
    <property type="match status" value="1"/>
</dbReference>
<keyword evidence="14" id="KW-1015">Disulfide bond</keyword>
<evidence type="ECO:0000256" key="1">
    <source>
        <dbReference type="ARBA" id="ARBA00004323"/>
    </source>
</evidence>
<evidence type="ECO:0000256" key="4">
    <source>
        <dbReference type="ARBA" id="ARBA00006492"/>
    </source>
</evidence>
<dbReference type="GO" id="GO:0030145">
    <property type="term" value="F:manganese ion binding"/>
    <property type="evidence" value="ECO:0007669"/>
    <property type="project" value="UniProtKB-UniRule"/>
</dbReference>
<accession>A0A4Y7LTU7</accession>
<dbReference type="InterPro" id="IPR029044">
    <property type="entry name" value="Nucleotide-diphossugar_trans"/>
</dbReference>
<organism evidence="25">
    <name type="scientific">Daphnia similis</name>
    <dbReference type="NCBI Taxonomy" id="35528"/>
    <lineage>
        <taxon>Eukaryota</taxon>
        <taxon>Metazoa</taxon>
        <taxon>Ecdysozoa</taxon>
        <taxon>Arthropoda</taxon>
        <taxon>Crustacea</taxon>
        <taxon>Branchiopoda</taxon>
        <taxon>Diplostraca</taxon>
        <taxon>Cladocera</taxon>
        <taxon>Anomopoda</taxon>
        <taxon>Daphniidae</taxon>
        <taxon>Daphnia</taxon>
        <taxon>Daphnia similis group</taxon>
    </lineage>
</organism>
<evidence type="ECO:0000256" key="7">
    <source>
        <dbReference type="ARBA" id="ARBA00022679"/>
    </source>
</evidence>
<evidence type="ECO:0000256" key="13">
    <source>
        <dbReference type="ARBA" id="ARBA00023136"/>
    </source>
</evidence>
<dbReference type="GO" id="GO:0006487">
    <property type="term" value="P:protein N-linked glycosylation"/>
    <property type="evidence" value="ECO:0007669"/>
    <property type="project" value="TreeGrafter"/>
</dbReference>
<keyword evidence="11" id="KW-1133">Transmembrane helix</keyword>
<evidence type="ECO:0000256" key="19">
    <source>
        <dbReference type="ARBA" id="ARBA00049421"/>
    </source>
</evidence>
<keyword evidence="5" id="KW-0963">Cytoplasm</keyword>
<evidence type="ECO:0000256" key="9">
    <source>
        <dbReference type="ARBA" id="ARBA00022723"/>
    </source>
</evidence>
<dbReference type="FunFam" id="3.90.550.10:FF:000055">
    <property type="entry name" value="Alpha-1,3-mannosyl-glycoprotein 2-beta-N-acetylglucosaminyltransferase"/>
    <property type="match status" value="1"/>
</dbReference>
<evidence type="ECO:0000256" key="21">
    <source>
        <dbReference type="SAM" id="MobiDB-lite"/>
    </source>
</evidence>
<comment type="function">
    <text evidence="16 20">Initiates complex N-linked carbohydrate formation. Essential for the conversion of high-mannose to hybrid and complex N-glycans.</text>
</comment>
<dbReference type="InterPro" id="IPR052261">
    <property type="entry name" value="Glycosyltransferase_13"/>
</dbReference>
<evidence type="ECO:0000313" key="23">
    <source>
        <dbReference type="EMBL" id="SVE71058.1"/>
    </source>
</evidence>
<dbReference type="EMBL" id="LR000815">
    <property type="protein sequence ID" value="SVE70434.1"/>
    <property type="molecule type" value="mRNA"/>
</dbReference>
<dbReference type="SUPFAM" id="SSF53448">
    <property type="entry name" value="Nucleotide-diphospho-sugar transferases"/>
    <property type="match status" value="1"/>
</dbReference>
<dbReference type="GO" id="GO:0000139">
    <property type="term" value="C:Golgi membrane"/>
    <property type="evidence" value="ECO:0007669"/>
    <property type="project" value="UniProtKB-SubCell"/>
</dbReference>
<keyword evidence="13" id="KW-0472">Membrane</keyword>
<evidence type="ECO:0000256" key="6">
    <source>
        <dbReference type="ARBA" id="ARBA00022676"/>
    </source>
</evidence>
<evidence type="ECO:0000256" key="14">
    <source>
        <dbReference type="ARBA" id="ARBA00023157"/>
    </source>
</evidence>
<evidence type="ECO:0000313" key="25">
    <source>
        <dbReference type="EMBL" id="SVE72321.1"/>
    </source>
</evidence>
<evidence type="ECO:0000256" key="12">
    <source>
        <dbReference type="ARBA" id="ARBA00023034"/>
    </source>
</evidence>
<dbReference type="GO" id="GO:0003827">
    <property type="term" value="F:alpha-1,3-mannosylglycoprotein 2-beta-N-acetylglucosaminyltransferase activity"/>
    <property type="evidence" value="ECO:0007669"/>
    <property type="project" value="UniProtKB-UniRule"/>
</dbReference>
<dbReference type="PANTHER" id="PTHR10468:SF0">
    <property type="entry name" value="ALPHA-1,3-MANNOSYL-GLYCOPROTEIN 2-BETA-N-ACETYLGLUCOSAMINYLTRANSFERASE"/>
    <property type="match status" value="1"/>
</dbReference>
<evidence type="ECO:0000256" key="2">
    <source>
        <dbReference type="ARBA" id="ARBA00004556"/>
    </source>
</evidence>
<sequence>MQQQHFVTQPPLRGLKGWSRDHPTEPMKTLEMLPFSGTDLSVRTSPYTRKGSLLKYIQELELQISQQEETYKLLVEKLKKLTPRPENVVQALEIKQISDYDPRMSSLAIRQDLLQEKSAILPVLVFSCNRPDIRRSLDGLLKYRPDAKKFPIIVSQDCAHGATAKVIRSYSDASQVTYIQQPDQSEPIVPPGEAKFKGYFKIARHYLFGLKQVFRTFNYTAVIIVEDDLDVAPDFFSYFASTYQLLKNDPTLWCVSAWNDNGKAILVDMQQGSQLLYRSDFFPGLGWMITKELWGELEPKWPKSYWDDWMRRPEQRKDRACIRPEISRTKTFGKIGVSNGMFFDKHLKYIKLNEMPVDFSKQNLSHMVQTAYDADYFRHVYSLPVVSASDVRTNTNLPFDGPVRITYHTKDTFKNAAKLLGLMDDFKSGVPRTGYHGIVSVFLNGRRIYLAPHSHWKGYDLTWS</sequence>
<evidence type="ECO:0000256" key="15">
    <source>
        <dbReference type="ARBA" id="ARBA00023211"/>
    </source>
</evidence>
<keyword evidence="7" id="KW-0808">Transferase</keyword>
<comment type="cofactor">
    <cofactor evidence="20">
        <name>Mn(2+)</name>
        <dbReference type="ChEBI" id="CHEBI:29035"/>
    </cofactor>
    <text evidence="20">The cofactor is mostly bound to the substrate.</text>
</comment>
<keyword evidence="8" id="KW-0812">Transmembrane</keyword>
<evidence type="ECO:0000256" key="20">
    <source>
        <dbReference type="RuleBase" id="RU368119"/>
    </source>
</evidence>
<dbReference type="Pfam" id="PF03071">
    <property type="entry name" value="GNT-I"/>
    <property type="match status" value="1"/>
</dbReference>
<dbReference type="GO" id="GO:0048471">
    <property type="term" value="C:perinuclear region of cytoplasm"/>
    <property type="evidence" value="ECO:0007669"/>
    <property type="project" value="UniProtKB-SubCell"/>
</dbReference>
<dbReference type="Gene3D" id="3.10.180.20">
    <property type="entry name" value="N-Acetylglucosaminyltransferase I, Domain 2"/>
    <property type="match status" value="1"/>
</dbReference>
<dbReference type="EC" id="2.4.1.101" evidence="17 20"/>
<evidence type="ECO:0000256" key="11">
    <source>
        <dbReference type="ARBA" id="ARBA00022989"/>
    </source>
</evidence>
<comment type="pathway">
    <text evidence="3 20">Protein modification; protein glycosylation.</text>
</comment>
<evidence type="ECO:0000256" key="3">
    <source>
        <dbReference type="ARBA" id="ARBA00004922"/>
    </source>
</evidence>